<keyword evidence="2" id="KW-1185">Reference proteome</keyword>
<proteinExistence type="predicted"/>
<dbReference type="EMBL" id="MU274931">
    <property type="protein sequence ID" value="KAI0085396.1"/>
    <property type="molecule type" value="Genomic_DNA"/>
</dbReference>
<accession>A0ACB8TTU3</accession>
<dbReference type="Proteomes" id="UP001055072">
    <property type="component" value="Unassembled WGS sequence"/>
</dbReference>
<gene>
    <name evidence="1" type="ORF">BDY19DRAFT_965969</name>
</gene>
<comment type="caution">
    <text evidence="1">The sequence shown here is derived from an EMBL/GenBank/DDBJ whole genome shotgun (WGS) entry which is preliminary data.</text>
</comment>
<name>A0ACB8TTU3_9APHY</name>
<evidence type="ECO:0000313" key="2">
    <source>
        <dbReference type="Proteomes" id="UP001055072"/>
    </source>
</evidence>
<sequence length="440" mass="51066">MYWFPSMERHEIIEAFNEWTIPVSFRDLEHPTSDFVTMIYSACLQRVRSLSEADLEKPLQAALAQVENPDLYSVALGHTVLFYHLQRLARAAQINDFSFKDLSSPDPERTRGHLSAFINFVKFSEQRADFITGLREKSGKVNEELQKVLQALRVTEKEVAGIKASLAEDEPRCELLRRQKEELKESLLKSRDLQAEYVETVKMLKAERASLIQRRETLQTSLDSMSELIARTRARIVESPERITSNIRTMSSTLAQDKQTVASNEAKIRDLQLRSTALIAIEKDVRVCIEQLQVIEKEIALLDVSKKTLADLKDALDEKSSELKELELRHERVTIQQANATEKLERAQRHAEDRRLASQQQIERLKTEYQEMANERRENDRQVEELRAEADELERLMNDHKRQSQAELNELLKEYWKLRHATEVYMETLANKLGMQVTST</sequence>
<evidence type="ECO:0000313" key="1">
    <source>
        <dbReference type="EMBL" id="KAI0085396.1"/>
    </source>
</evidence>
<protein>
    <submittedName>
        <fullName evidence="1">Nuf2 family-domain-containing protein</fullName>
    </submittedName>
</protein>
<organism evidence="1 2">
    <name type="scientific">Irpex rosettiformis</name>
    <dbReference type="NCBI Taxonomy" id="378272"/>
    <lineage>
        <taxon>Eukaryota</taxon>
        <taxon>Fungi</taxon>
        <taxon>Dikarya</taxon>
        <taxon>Basidiomycota</taxon>
        <taxon>Agaricomycotina</taxon>
        <taxon>Agaricomycetes</taxon>
        <taxon>Polyporales</taxon>
        <taxon>Irpicaceae</taxon>
        <taxon>Irpex</taxon>
    </lineage>
</organism>
<reference evidence="1" key="1">
    <citation type="journal article" date="2021" name="Environ. Microbiol.">
        <title>Gene family expansions and transcriptome signatures uncover fungal adaptations to wood decay.</title>
        <authorList>
            <person name="Hage H."/>
            <person name="Miyauchi S."/>
            <person name="Viragh M."/>
            <person name="Drula E."/>
            <person name="Min B."/>
            <person name="Chaduli D."/>
            <person name="Navarro D."/>
            <person name="Favel A."/>
            <person name="Norest M."/>
            <person name="Lesage-Meessen L."/>
            <person name="Balint B."/>
            <person name="Merenyi Z."/>
            <person name="de Eugenio L."/>
            <person name="Morin E."/>
            <person name="Martinez A.T."/>
            <person name="Baldrian P."/>
            <person name="Stursova M."/>
            <person name="Martinez M.J."/>
            <person name="Novotny C."/>
            <person name="Magnuson J.K."/>
            <person name="Spatafora J.W."/>
            <person name="Maurice S."/>
            <person name="Pangilinan J."/>
            <person name="Andreopoulos W."/>
            <person name="LaButti K."/>
            <person name="Hundley H."/>
            <person name="Na H."/>
            <person name="Kuo A."/>
            <person name="Barry K."/>
            <person name="Lipzen A."/>
            <person name="Henrissat B."/>
            <person name="Riley R."/>
            <person name="Ahrendt S."/>
            <person name="Nagy L.G."/>
            <person name="Grigoriev I.V."/>
            <person name="Martin F."/>
            <person name="Rosso M.N."/>
        </authorList>
    </citation>
    <scope>NUCLEOTIDE SEQUENCE</scope>
    <source>
        <strain evidence="1">CBS 384.51</strain>
    </source>
</reference>